<proteinExistence type="predicted"/>
<evidence type="ECO:0000313" key="1">
    <source>
        <dbReference type="EMBL" id="SGY82337.1"/>
    </source>
</evidence>
<name>A0A2X0MI40_9BASI</name>
<sequence>MLGGDEVPKGQKLRCLDSNALDQSSSTRRVLFVGIGVTGPFPPREQRKT</sequence>
<protein>
    <submittedName>
        <fullName evidence="1">BQ5605_C009g05562 protein</fullName>
    </submittedName>
</protein>
<dbReference type="Proteomes" id="UP000249464">
    <property type="component" value="Unassembled WGS sequence"/>
</dbReference>
<dbReference type="EMBL" id="FQNC01000049">
    <property type="protein sequence ID" value="SGY82337.1"/>
    <property type="molecule type" value="Genomic_DNA"/>
</dbReference>
<accession>A0A2X0MI40</accession>
<gene>
    <name evidence="1" type="primary">BQ5605_C009g05562</name>
    <name evidence="1" type="ORF">BQ5605_C009G05562</name>
</gene>
<dbReference type="AlphaFoldDB" id="A0A2X0MI40"/>
<reference evidence="1 2" key="1">
    <citation type="submission" date="2016-11" db="EMBL/GenBank/DDBJ databases">
        <authorList>
            <person name="Jaros S."/>
            <person name="Januszkiewicz K."/>
            <person name="Wedrychowicz H."/>
        </authorList>
    </citation>
    <scope>NUCLEOTIDE SEQUENCE [LARGE SCALE GENOMIC DNA]</scope>
</reference>
<keyword evidence="2" id="KW-1185">Reference proteome</keyword>
<evidence type="ECO:0000313" key="2">
    <source>
        <dbReference type="Proteomes" id="UP000249464"/>
    </source>
</evidence>
<organism evidence="1 2">
    <name type="scientific">Microbotryum silenes-dioicae</name>
    <dbReference type="NCBI Taxonomy" id="796604"/>
    <lineage>
        <taxon>Eukaryota</taxon>
        <taxon>Fungi</taxon>
        <taxon>Dikarya</taxon>
        <taxon>Basidiomycota</taxon>
        <taxon>Pucciniomycotina</taxon>
        <taxon>Microbotryomycetes</taxon>
        <taxon>Microbotryales</taxon>
        <taxon>Microbotryaceae</taxon>
        <taxon>Microbotryum</taxon>
    </lineage>
</organism>